<accession>A0A2N9VS54</accession>
<organism evidence="1 2">
    <name type="scientific">Phyllobacterium zundukense</name>
    <dbReference type="NCBI Taxonomy" id="1867719"/>
    <lineage>
        <taxon>Bacteria</taxon>
        <taxon>Pseudomonadati</taxon>
        <taxon>Pseudomonadota</taxon>
        <taxon>Alphaproteobacteria</taxon>
        <taxon>Hyphomicrobiales</taxon>
        <taxon>Phyllobacteriaceae</taxon>
        <taxon>Phyllobacterium</taxon>
    </lineage>
</organism>
<evidence type="ECO:0000313" key="2">
    <source>
        <dbReference type="Proteomes" id="UP000232163"/>
    </source>
</evidence>
<comment type="caution">
    <text evidence="1">The sequence shown here is derived from an EMBL/GenBank/DDBJ whole genome shotgun (WGS) entry which is preliminary data.</text>
</comment>
<dbReference type="Proteomes" id="UP000232163">
    <property type="component" value="Unassembled WGS sequence"/>
</dbReference>
<name>A0A2N9VS54_9HYPH</name>
<evidence type="ECO:0000313" key="1">
    <source>
        <dbReference type="EMBL" id="PIO42322.1"/>
    </source>
</evidence>
<dbReference type="AlphaFoldDB" id="A0A2N9VS54"/>
<sequence>MTVLWVFASIAYAEAAEENCLSKHTKFDLCEASRGFQAEVAPSLPMKLNANTTLERVAAIGPSVVMYAAWAQTYAEFQAKLEAAGVAKEVYIENLNTMTKTMICGQEPTAAFVRLGGVMQYHYRTADAVPVTMATVSECP</sequence>
<dbReference type="EMBL" id="MZMT01000053">
    <property type="protein sequence ID" value="PIO42322.1"/>
    <property type="molecule type" value="Genomic_DNA"/>
</dbReference>
<dbReference type="KEGG" id="pht:BLM14_14730"/>
<reference evidence="2" key="1">
    <citation type="journal article" date="2017" name="Int J Environ Stud">
        <title>Does the Miocene-Pliocene relict legume Oxytropis triphylla form nitrogen-fixing nodules with a combination of bacterial strains?</title>
        <authorList>
            <person name="Safronova V."/>
            <person name="Belimov A."/>
            <person name="Sazanova A."/>
            <person name="Kuznetsova I."/>
            <person name="Popova J."/>
            <person name="Andronov E."/>
            <person name="Verkhozina A."/>
            <person name="Tikhonovich I."/>
        </authorList>
    </citation>
    <scope>NUCLEOTIDE SEQUENCE [LARGE SCALE GENOMIC DNA]</scope>
    <source>
        <strain evidence="2">Tri-38</strain>
    </source>
</reference>
<keyword evidence="2" id="KW-1185">Reference proteome</keyword>
<proteinExistence type="predicted"/>
<gene>
    <name evidence="1" type="ORF">B5P45_25190</name>
</gene>
<protein>
    <submittedName>
        <fullName evidence="1">Uncharacterized protein</fullName>
    </submittedName>
</protein>